<comment type="caution">
    <text evidence="2">The sequence shown here is derived from an EMBL/GenBank/DDBJ whole genome shotgun (WGS) entry which is preliminary data.</text>
</comment>
<organism evidence="2 3">
    <name type="scientific">Paenibacillus cucumis</name>
    <name type="common">ex Kampfer et al. 2016</name>
    <dbReference type="NCBI Taxonomy" id="1776858"/>
    <lineage>
        <taxon>Bacteria</taxon>
        <taxon>Bacillati</taxon>
        <taxon>Bacillota</taxon>
        <taxon>Bacilli</taxon>
        <taxon>Bacillales</taxon>
        <taxon>Paenibacillaceae</taxon>
        <taxon>Paenibacillus</taxon>
    </lineage>
</organism>
<feature type="compositionally biased region" description="Polar residues" evidence="1">
    <location>
        <begin position="74"/>
        <end position="85"/>
    </location>
</feature>
<evidence type="ECO:0000313" key="3">
    <source>
        <dbReference type="Proteomes" id="UP000706031"/>
    </source>
</evidence>
<dbReference type="RefSeq" id="WP_221786456.1">
    <property type="nucleotide sequence ID" value="NZ_JACLIC010000002.1"/>
</dbReference>
<protein>
    <submittedName>
        <fullName evidence="2">Uncharacterized protein</fullName>
    </submittedName>
</protein>
<evidence type="ECO:0000313" key="2">
    <source>
        <dbReference type="EMBL" id="MBY0201747.1"/>
    </source>
</evidence>
<gene>
    <name evidence="2" type="ORF">H7T88_00635</name>
</gene>
<proteinExistence type="predicted"/>
<name>A0ABS7KCS6_9BACL</name>
<dbReference type="EMBL" id="JACLIC010000002">
    <property type="protein sequence ID" value="MBY0201747.1"/>
    <property type="molecule type" value="Genomic_DNA"/>
</dbReference>
<dbReference type="Proteomes" id="UP000706031">
    <property type="component" value="Unassembled WGS sequence"/>
</dbReference>
<feature type="region of interest" description="Disordered" evidence="1">
    <location>
        <begin position="64"/>
        <end position="85"/>
    </location>
</feature>
<evidence type="ECO:0000256" key="1">
    <source>
        <dbReference type="SAM" id="MobiDB-lite"/>
    </source>
</evidence>
<keyword evidence="3" id="KW-1185">Reference proteome</keyword>
<accession>A0ABS7KCS6</accession>
<sequence length="85" mass="9225">MKGQSKSNKAEAGFHHLQRGMSTVCKIKNGGHPFFVKVPSMMYPFGSVLSFTRSLCANVHIASGNDHENGYSGEKQQNTPGNSIL</sequence>
<reference evidence="2 3" key="1">
    <citation type="submission" date="2020-08" db="EMBL/GenBank/DDBJ databases">
        <title>Fungal Genomes of the International Space Station.</title>
        <authorList>
            <person name="Seuylemezian A."/>
            <person name="Singh N.K."/>
            <person name="Wood J."/>
            <person name="Venkateswaran K."/>
        </authorList>
    </citation>
    <scope>NUCLEOTIDE SEQUENCE [LARGE SCALE GENOMIC DNA]</scope>
    <source>
        <strain evidence="2 3">S/N-304-OC-R4</strain>
    </source>
</reference>